<dbReference type="PIRSF" id="PIRSF016020">
    <property type="entry name" value="PHexose_mutarotase"/>
    <property type="match status" value="1"/>
</dbReference>
<feature type="active site" evidence="5">
    <location>
        <position position="156"/>
    </location>
</feature>
<protein>
    <recommendedName>
        <fullName evidence="4">Putative glucose-6-phosphate 1-epimerase</fullName>
        <ecNumber evidence="4">5.1.3.15</ecNumber>
    </recommendedName>
</protein>
<dbReference type="GO" id="GO:0005975">
    <property type="term" value="P:carbohydrate metabolic process"/>
    <property type="evidence" value="ECO:0007669"/>
    <property type="project" value="InterPro"/>
</dbReference>
<gene>
    <name evidence="6" type="ORF">P375_07525</name>
</gene>
<accession>A0A0A2XGH1</accession>
<dbReference type="RefSeq" id="WP_039135811.1">
    <property type="nucleotide sequence ID" value="NZ_JPXY01000033.1"/>
</dbReference>
<evidence type="ECO:0000313" key="7">
    <source>
        <dbReference type="Proteomes" id="UP000030418"/>
    </source>
</evidence>
<evidence type="ECO:0000256" key="2">
    <source>
        <dbReference type="ARBA" id="ARBA00005866"/>
    </source>
</evidence>
<dbReference type="EMBL" id="JPXY01000033">
    <property type="protein sequence ID" value="KGQ31486.1"/>
    <property type="molecule type" value="Genomic_DNA"/>
</dbReference>
<evidence type="ECO:0000313" key="6">
    <source>
        <dbReference type="EMBL" id="KGQ31486.1"/>
    </source>
</evidence>
<dbReference type="Proteomes" id="UP000030418">
    <property type="component" value="Unassembled WGS sequence"/>
</dbReference>
<dbReference type="EC" id="5.1.3.15" evidence="4"/>
<dbReference type="InterPro" id="IPR011013">
    <property type="entry name" value="Gal_mutarotase_sf_dom"/>
</dbReference>
<dbReference type="GO" id="GO:0030246">
    <property type="term" value="F:carbohydrate binding"/>
    <property type="evidence" value="ECO:0007669"/>
    <property type="project" value="UniProtKB-UniRule"/>
</dbReference>
<dbReference type="Gene3D" id="2.70.98.10">
    <property type="match status" value="1"/>
</dbReference>
<dbReference type="InterPro" id="IPR025532">
    <property type="entry name" value="G6P_1-epimerase"/>
</dbReference>
<dbReference type="InterPro" id="IPR008183">
    <property type="entry name" value="Aldose_1/G6P_1-epimerase"/>
</dbReference>
<sequence>MTFSLLNKMQFIEQIHPNISLQRYNEISMIVVEHETGRAIVSLQGAQLLSWQPKYAAQDILWLSDAEPFKQGIAIRGGIPICYPWFGANGEPAHGFARLRQWVLSDWQVSEHEVKLIFGLYSENNIAIARVRMAFSEDCRVKFTQLDNSEAQVALHTYFNIGDIEKTTIFGLPKHCFDSAAKEEIDVASPLSIHQHTDYIYSGENRINHIEDKANARFIEVEHHNASNVVVWNPWHKATSAMNEYGYRTMLCVETARIDQKIKQDDSVEVRIAQQ</sequence>
<keyword evidence="7" id="KW-1185">Reference proteome</keyword>
<evidence type="ECO:0000256" key="1">
    <source>
        <dbReference type="ARBA" id="ARBA00001096"/>
    </source>
</evidence>
<reference evidence="6 7" key="1">
    <citation type="submission" date="2014-08" db="EMBL/GenBank/DDBJ databases">
        <title>Chaperone-usher fimbriae in a diverse selection of Gallibacterium genomes.</title>
        <authorList>
            <person name="Kudirkiene E."/>
            <person name="Bager R.J."/>
            <person name="Johnson T.J."/>
            <person name="Bojesen A.M."/>
        </authorList>
    </citation>
    <scope>NUCLEOTIDE SEQUENCE [LARGE SCALE GENOMIC DNA]</scope>
    <source>
        <strain evidence="6 7">CCM5976</strain>
    </source>
</reference>
<evidence type="ECO:0000256" key="3">
    <source>
        <dbReference type="ARBA" id="ARBA00023235"/>
    </source>
</evidence>
<comment type="catalytic activity">
    <reaction evidence="1">
        <text>alpha-D-glucose 6-phosphate = beta-D-glucose 6-phosphate</text>
        <dbReference type="Rhea" id="RHEA:16249"/>
        <dbReference type="ChEBI" id="CHEBI:58225"/>
        <dbReference type="ChEBI" id="CHEBI:58247"/>
        <dbReference type="EC" id="5.1.3.15"/>
    </reaction>
</comment>
<evidence type="ECO:0000256" key="4">
    <source>
        <dbReference type="PIRNR" id="PIRNR016020"/>
    </source>
</evidence>
<dbReference type="Pfam" id="PF01263">
    <property type="entry name" value="Aldose_epim"/>
    <property type="match status" value="1"/>
</dbReference>
<dbReference type="InterPro" id="IPR014718">
    <property type="entry name" value="GH-type_carb-bd"/>
</dbReference>
<dbReference type="PANTHER" id="PTHR11122:SF13">
    <property type="entry name" value="GLUCOSE-6-PHOSPHATE 1-EPIMERASE"/>
    <property type="match status" value="1"/>
</dbReference>
<dbReference type="PANTHER" id="PTHR11122">
    <property type="entry name" value="APOSPORY-ASSOCIATED PROTEIN C-RELATED"/>
    <property type="match status" value="1"/>
</dbReference>
<feature type="active site" evidence="5">
    <location>
        <position position="254"/>
    </location>
</feature>
<dbReference type="AlphaFoldDB" id="A0A0A2XGH1"/>
<evidence type="ECO:0000256" key="5">
    <source>
        <dbReference type="PIRSR" id="PIRSR016020-1"/>
    </source>
</evidence>
<dbReference type="GO" id="GO:0047938">
    <property type="term" value="F:glucose-6-phosphate 1-epimerase activity"/>
    <property type="evidence" value="ECO:0007669"/>
    <property type="project" value="UniProtKB-UniRule"/>
</dbReference>
<comment type="similarity">
    <text evidence="2 4">Belongs to the glucose-6-phosphate 1-epimerase family.</text>
</comment>
<dbReference type="CDD" id="cd09020">
    <property type="entry name" value="D-hex-6-P-epi_like"/>
    <property type="match status" value="1"/>
</dbReference>
<keyword evidence="3 4" id="KW-0413">Isomerase</keyword>
<name>A0A0A2XGH1_9PAST</name>
<dbReference type="SUPFAM" id="SSF74650">
    <property type="entry name" value="Galactose mutarotase-like"/>
    <property type="match status" value="1"/>
</dbReference>
<organism evidence="6 7">
    <name type="scientific">Gallibacterium genomosp. 2</name>
    <dbReference type="NCBI Taxonomy" id="155517"/>
    <lineage>
        <taxon>Bacteria</taxon>
        <taxon>Pseudomonadati</taxon>
        <taxon>Pseudomonadota</taxon>
        <taxon>Gammaproteobacteria</taxon>
        <taxon>Pasteurellales</taxon>
        <taxon>Pasteurellaceae</taxon>
        <taxon>Gallibacterium</taxon>
    </lineage>
</organism>
<comment type="caution">
    <text evidence="6">The sequence shown here is derived from an EMBL/GenBank/DDBJ whole genome shotgun (WGS) entry which is preliminary data.</text>
</comment>
<proteinExistence type="inferred from homology"/>